<evidence type="ECO:0000259" key="7">
    <source>
        <dbReference type="Pfam" id="PF13249"/>
    </source>
</evidence>
<dbReference type="PANTHER" id="PTHR11764">
    <property type="entry name" value="TERPENE CYCLASE/MUTASE FAMILY MEMBER"/>
    <property type="match status" value="1"/>
</dbReference>
<keyword evidence="9" id="KW-1185">Reference proteome</keyword>
<dbReference type="CDD" id="cd02892">
    <property type="entry name" value="SQCY_1"/>
    <property type="match status" value="1"/>
</dbReference>
<dbReference type="GO" id="GO:0016104">
    <property type="term" value="P:triterpenoid biosynthetic process"/>
    <property type="evidence" value="ECO:0007669"/>
    <property type="project" value="InterPro"/>
</dbReference>
<organism evidence="8 9">
    <name type="scientific">Vitis rotundifolia</name>
    <name type="common">Muscadine grape</name>
    <dbReference type="NCBI Taxonomy" id="103349"/>
    <lineage>
        <taxon>Eukaryota</taxon>
        <taxon>Viridiplantae</taxon>
        <taxon>Streptophyta</taxon>
        <taxon>Embryophyta</taxon>
        <taxon>Tracheophyta</taxon>
        <taxon>Spermatophyta</taxon>
        <taxon>Magnoliopsida</taxon>
        <taxon>eudicotyledons</taxon>
        <taxon>Gunneridae</taxon>
        <taxon>Pentapetalae</taxon>
        <taxon>rosids</taxon>
        <taxon>Vitales</taxon>
        <taxon>Vitaceae</taxon>
        <taxon>Viteae</taxon>
        <taxon>Vitis</taxon>
    </lineage>
</organism>
<gene>
    <name evidence="8" type="ORF">PVL29_014725</name>
</gene>
<keyword evidence="5" id="KW-0472">Membrane</keyword>
<protein>
    <recommendedName>
        <fullName evidence="4">Terpene cyclase/mutase family member</fullName>
        <ecNumber evidence="4">5.4.99.-</ecNumber>
    </recommendedName>
</protein>
<evidence type="ECO:0000256" key="4">
    <source>
        <dbReference type="RuleBase" id="RU362003"/>
    </source>
</evidence>
<dbReference type="FunFam" id="1.50.10.20:FF:000002">
    <property type="entry name" value="Terpene cyclase/mutase family member"/>
    <property type="match status" value="1"/>
</dbReference>
<feature type="domain" description="Squalene cyclase N-terminal" evidence="7">
    <location>
        <begin position="106"/>
        <end position="401"/>
    </location>
</feature>
<dbReference type="NCBIfam" id="TIGR01787">
    <property type="entry name" value="squalene_cyclas"/>
    <property type="match status" value="1"/>
</dbReference>
<sequence length="763" mass="87493">MWKLKLSQGDGPWLKSTNNHIGRQYWEFDPNHGTLEEQAQVEKARDEFYKNRFQAKHSSDILIRLQLAKEKPCGKKLAVAIKVGDEEEISEEAVATTLRRALSFYSTLQVEDGHWPNDYGGPLFLLPGLVIGLYVTGALNTILSSEHQREMRRYLYNHQNRDGGWGLHIEGHSIMFCTALSYITLRLLGERADGGDGAMDKARKWILDRDGITCIPSWGKMWLSVLGVFDWKGNNPLPPEIWLLPYFIPMHPGRMWCHSRMVYLAMSYLYGKRFVGPINAMVLSLRRELYSQPYHQIDWRQARSQCAQEDLYYPHPLIQDILWGFFHKLDESFLMHWPFSKLRHKALRTVMQHIHYEDENTQYICLGPVNKVLNMLCCWVEDPNSMAYKCHLSRIKDYLWVAEDGMKMQGYNGSQLWDVALTVQAVLATNLVDEYSLMLKKAHDFIKNTQVRSNSLGNFNLWYRHISKGGWPFSTPDNGWPVSDCTAEGLKVAVLLSQMPSNMVGEAIAVDQLFDAVNFILSLQNSNGGFASYELTRSYAWLEMINPTEIFGDVMIDYQYVECTSAAIQGLRSFSKLYPRHRREEIEACITKAVNFIENIQQLDGSWYGSWGVCYTYGTWFGVKGLLAGGRTYQNCSSIRRACDFLLSKQLHSGGWGESYRSCQDKVYTNLEGNKSHLVNTGWAMLALIGAGQAERDSTPLHRAAKLLINSQMEDGDFPQQDIIGVFNNNCMISYSAYRNIFPIWALAEYLNHVILLSRSRSM</sequence>
<evidence type="ECO:0000313" key="9">
    <source>
        <dbReference type="Proteomes" id="UP001168098"/>
    </source>
</evidence>
<dbReference type="EC" id="5.4.99.-" evidence="4"/>
<dbReference type="Pfam" id="PF13243">
    <property type="entry name" value="SQHop_cyclase_C"/>
    <property type="match status" value="1"/>
</dbReference>
<dbReference type="InterPro" id="IPR008930">
    <property type="entry name" value="Terpenoid_cyclase/PrenylTrfase"/>
</dbReference>
<keyword evidence="2" id="KW-0677">Repeat</keyword>
<dbReference type="GO" id="GO:0031559">
    <property type="term" value="F:oxidosqualene cyclase activity"/>
    <property type="evidence" value="ECO:0007669"/>
    <property type="project" value="UniProtKB-ARBA"/>
</dbReference>
<dbReference type="FunFam" id="1.50.10.20:FF:000022">
    <property type="entry name" value="Terpene cyclase/mutase family member"/>
    <property type="match status" value="1"/>
</dbReference>
<comment type="caution">
    <text evidence="8">The sequence shown here is derived from an EMBL/GenBank/DDBJ whole genome shotgun (WGS) entry which is preliminary data.</text>
</comment>
<dbReference type="InterPro" id="IPR018333">
    <property type="entry name" value="Squalene_cyclase"/>
</dbReference>
<evidence type="ECO:0000256" key="1">
    <source>
        <dbReference type="ARBA" id="ARBA00009755"/>
    </source>
</evidence>
<dbReference type="InterPro" id="IPR002365">
    <property type="entry name" value="Terpene_synthase_CS"/>
</dbReference>
<dbReference type="GO" id="GO:0005811">
    <property type="term" value="C:lipid droplet"/>
    <property type="evidence" value="ECO:0007669"/>
    <property type="project" value="InterPro"/>
</dbReference>
<evidence type="ECO:0000256" key="3">
    <source>
        <dbReference type="ARBA" id="ARBA00023235"/>
    </source>
</evidence>
<dbReference type="SFLD" id="SFLDG01016">
    <property type="entry name" value="Prenyltransferase_Like_2"/>
    <property type="match status" value="1"/>
</dbReference>
<dbReference type="Pfam" id="PF13249">
    <property type="entry name" value="SQHop_cyclase_N"/>
    <property type="match status" value="1"/>
</dbReference>
<evidence type="ECO:0000259" key="6">
    <source>
        <dbReference type="Pfam" id="PF13243"/>
    </source>
</evidence>
<feature type="domain" description="Squalene cyclase C-terminal" evidence="6">
    <location>
        <begin position="414"/>
        <end position="751"/>
    </location>
</feature>
<accession>A0AA38ZHJ9</accession>
<dbReference type="AlphaFoldDB" id="A0AA38ZHJ9"/>
<dbReference type="EMBL" id="JARBHA010000011">
    <property type="protein sequence ID" value="KAJ9689206.1"/>
    <property type="molecule type" value="Genomic_DNA"/>
</dbReference>
<dbReference type="SUPFAM" id="SSF48239">
    <property type="entry name" value="Terpenoid cyclases/Protein prenyltransferases"/>
    <property type="match status" value="2"/>
</dbReference>
<keyword evidence="3 4" id="KW-0413">Isomerase</keyword>
<evidence type="ECO:0000256" key="5">
    <source>
        <dbReference type="SAM" id="Phobius"/>
    </source>
</evidence>
<reference evidence="8 9" key="1">
    <citation type="journal article" date="2023" name="BMC Biotechnol.">
        <title>Vitis rotundifolia cv Carlos genome sequencing.</title>
        <authorList>
            <person name="Huff M."/>
            <person name="Hulse-Kemp A."/>
            <person name="Scheffler B."/>
            <person name="Youngblood R."/>
            <person name="Simpson S."/>
            <person name="Babiker E."/>
            <person name="Staton M."/>
        </authorList>
    </citation>
    <scope>NUCLEOTIDE SEQUENCE [LARGE SCALE GENOMIC DNA]</scope>
    <source>
        <tissue evidence="8">Leaf</tissue>
    </source>
</reference>
<dbReference type="PROSITE" id="PS01074">
    <property type="entry name" value="TERPENE_SYNTHASES"/>
    <property type="match status" value="1"/>
</dbReference>
<proteinExistence type="inferred from homology"/>
<feature type="transmembrane region" description="Helical" evidence="5">
    <location>
        <begin position="123"/>
        <end position="143"/>
    </location>
</feature>
<evidence type="ECO:0000256" key="2">
    <source>
        <dbReference type="ARBA" id="ARBA00022737"/>
    </source>
</evidence>
<dbReference type="PANTHER" id="PTHR11764:SF44">
    <property type="entry name" value="LANOSTEROL SYNTHASE"/>
    <property type="match status" value="1"/>
</dbReference>
<evidence type="ECO:0000313" key="8">
    <source>
        <dbReference type="EMBL" id="KAJ9689206.1"/>
    </source>
</evidence>
<keyword evidence="5" id="KW-1133">Transmembrane helix</keyword>
<dbReference type="InterPro" id="IPR032697">
    <property type="entry name" value="SQ_cyclase_N"/>
</dbReference>
<name>A0AA38ZHJ9_VITRO</name>
<dbReference type="Gene3D" id="1.50.10.20">
    <property type="match status" value="2"/>
</dbReference>
<keyword evidence="5" id="KW-0812">Transmembrane</keyword>
<dbReference type="Proteomes" id="UP001168098">
    <property type="component" value="Unassembled WGS sequence"/>
</dbReference>
<comment type="similarity">
    <text evidence="1 4">Belongs to the terpene cyclase/mutase family.</text>
</comment>
<dbReference type="InterPro" id="IPR032696">
    <property type="entry name" value="SQ_cyclase_C"/>
</dbReference>